<dbReference type="PANTHER" id="PTHR38050:SF2">
    <property type="entry name" value="FERULOYL ESTERASE C-RELATED"/>
    <property type="match status" value="1"/>
</dbReference>
<dbReference type="GO" id="GO:0030600">
    <property type="term" value="F:feruloyl esterase activity"/>
    <property type="evidence" value="ECO:0007669"/>
    <property type="project" value="UniProtKB-EC"/>
</dbReference>
<feature type="signal peptide" evidence="10">
    <location>
        <begin position="1"/>
        <end position="22"/>
    </location>
</feature>
<dbReference type="InterPro" id="IPR029058">
    <property type="entry name" value="AB_hydrolase_fold"/>
</dbReference>
<evidence type="ECO:0000256" key="10">
    <source>
        <dbReference type="SAM" id="SignalP"/>
    </source>
</evidence>
<dbReference type="Pfam" id="PF00756">
    <property type="entry name" value="Esterase"/>
    <property type="match status" value="1"/>
</dbReference>
<dbReference type="OrthoDB" id="424610at2759"/>
<keyword evidence="5 10" id="KW-0732">Signal</keyword>
<evidence type="ECO:0000256" key="1">
    <source>
        <dbReference type="ARBA" id="ARBA00004613"/>
    </source>
</evidence>
<dbReference type="GO" id="GO:0005576">
    <property type="term" value="C:extracellular region"/>
    <property type="evidence" value="ECO:0007669"/>
    <property type="project" value="UniProtKB-SubCell"/>
</dbReference>
<dbReference type="Proteomes" id="UP000557566">
    <property type="component" value="Unassembled WGS sequence"/>
</dbReference>
<dbReference type="PANTHER" id="PTHR38050">
    <property type="match status" value="1"/>
</dbReference>
<reference evidence="11 12" key="1">
    <citation type="journal article" date="2020" name="Genome Biol. Evol.">
        <title>A new high-quality draft genome assembly of the Chinese cordyceps Ophiocordyceps sinensis.</title>
        <authorList>
            <person name="Shu R."/>
            <person name="Zhang J."/>
            <person name="Meng Q."/>
            <person name="Zhang H."/>
            <person name="Zhou G."/>
            <person name="Li M."/>
            <person name="Wu P."/>
            <person name="Zhao Y."/>
            <person name="Chen C."/>
            <person name="Qin Q."/>
        </authorList>
    </citation>
    <scope>NUCLEOTIDE SEQUENCE [LARGE SCALE GENOMIC DNA]</scope>
    <source>
        <strain evidence="11 12">IOZ07</strain>
    </source>
</reference>
<evidence type="ECO:0000256" key="9">
    <source>
        <dbReference type="ARBA" id="ARBA00034075"/>
    </source>
</evidence>
<proteinExistence type="predicted"/>
<dbReference type="AlphaFoldDB" id="A0A8H4LVN9"/>
<gene>
    <name evidence="11" type="ORF">G6O67_006448</name>
</gene>
<keyword evidence="3" id="KW-0964">Secreted</keyword>
<dbReference type="SUPFAM" id="SSF53474">
    <property type="entry name" value="alpha/beta-Hydrolases"/>
    <property type="match status" value="1"/>
</dbReference>
<accession>A0A8H4LVN9</accession>
<evidence type="ECO:0000256" key="2">
    <source>
        <dbReference type="ARBA" id="ARBA00013091"/>
    </source>
</evidence>
<feature type="chain" id="PRO_5038951757" description="feruloyl esterase" evidence="10">
    <location>
        <begin position="23"/>
        <end position="302"/>
    </location>
</feature>
<evidence type="ECO:0000256" key="3">
    <source>
        <dbReference type="ARBA" id="ARBA00022525"/>
    </source>
</evidence>
<dbReference type="Gene3D" id="3.40.50.1820">
    <property type="entry name" value="alpha/beta hydrolase"/>
    <property type="match status" value="1"/>
</dbReference>
<keyword evidence="4" id="KW-0858">Xylan degradation</keyword>
<dbReference type="InterPro" id="IPR043595">
    <property type="entry name" value="FaeB/C/D"/>
</dbReference>
<comment type="catalytic activity">
    <reaction evidence="9">
        <text>feruloyl-polysaccharide + H2O = ferulate + polysaccharide.</text>
        <dbReference type="EC" id="3.1.1.73"/>
    </reaction>
</comment>
<evidence type="ECO:0000313" key="11">
    <source>
        <dbReference type="EMBL" id="KAF4506354.1"/>
    </source>
</evidence>
<dbReference type="GO" id="GO:0045493">
    <property type="term" value="P:xylan catabolic process"/>
    <property type="evidence" value="ECO:0007669"/>
    <property type="project" value="UniProtKB-KW"/>
</dbReference>
<evidence type="ECO:0000256" key="6">
    <source>
        <dbReference type="ARBA" id="ARBA00022801"/>
    </source>
</evidence>
<evidence type="ECO:0000313" key="12">
    <source>
        <dbReference type="Proteomes" id="UP000557566"/>
    </source>
</evidence>
<organism evidence="11 12">
    <name type="scientific">Ophiocordyceps sinensis</name>
    <dbReference type="NCBI Taxonomy" id="72228"/>
    <lineage>
        <taxon>Eukaryota</taxon>
        <taxon>Fungi</taxon>
        <taxon>Dikarya</taxon>
        <taxon>Ascomycota</taxon>
        <taxon>Pezizomycotina</taxon>
        <taxon>Sordariomycetes</taxon>
        <taxon>Hypocreomycetidae</taxon>
        <taxon>Hypocreales</taxon>
        <taxon>Ophiocordycipitaceae</taxon>
        <taxon>Ophiocordyceps</taxon>
    </lineage>
</organism>
<evidence type="ECO:0000256" key="8">
    <source>
        <dbReference type="ARBA" id="ARBA00023326"/>
    </source>
</evidence>
<keyword evidence="12" id="KW-1185">Reference proteome</keyword>
<dbReference type="EMBL" id="JAAVMX010000007">
    <property type="protein sequence ID" value="KAF4506354.1"/>
    <property type="molecule type" value="Genomic_DNA"/>
</dbReference>
<dbReference type="InterPro" id="IPR000801">
    <property type="entry name" value="Esterase-like"/>
</dbReference>
<dbReference type="EC" id="3.1.1.73" evidence="2"/>
<keyword evidence="8" id="KW-0624">Polysaccharide degradation</keyword>
<sequence length="302" mass="32439">MAPRINLSFLALVLGLVSTVQSAAIHRRASPGCGKSHDFVGETREFSFESSGGHRTYRIHLPSNYNVDKPKPLLIAYHGAGNNPEDFENETRFSDEGVNPDMIAVYPAGVEKHWQGPSYAKKGVSDEVFTTDLVDRIKQNYCVDESRVYATGHSNGAGLAGTLACSAEHGGQFAAFAPISGAFYTDVTGDDNCSPSRSPLPIMELHGTGDGTIPYDGGDARGGRVPAIPEWVSRWAGRNRCSDSSTTDLPGGVHDITWKCAGGEGLVRHVKMDGHSHKWPGKDSAFDASPAVIEFLSAHRKP</sequence>
<evidence type="ECO:0000256" key="5">
    <source>
        <dbReference type="ARBA" id="ARBA00022729"/>
    </source>
</evidence>
<keyword evidence="6" id="KW-0378">Hydrolase</keyword>
<keyword evidence="7" id="KW-0119">Carbohydrate metabolism</keyword>
<comment type="caution">
    <text evidence="11">The sequence shown here is derived from an EMBL/GenBank/DDBJ whole genome shotgun (WGS) entry which is preliminary data.</text>
</comment>
<evidence type="ECO:0000256" key="4">
    <source>
        <dbReference type="ARBA" id="ARBA00022651"/>
    </source>
</evidence>
<comment type="subcellular location">
    <subcellularLocation>
        <location evidence="1">Secreted</location>
    </subcellularLocation>
</comment>
<name>A0A8H4LVN9_9HYPO</name>
<evidence type="ECO:0000256" key="7">
    <source>
        <dbReference type="ARBA" id="ARBA00023277"/>
    </source>
</evidence>
<protein>
    <recommendedName>
        <fullName evidence="2">feruloyl esterase</fullName>
        <ecNumber evidence="2">3.1.1.73</ecNumber>
    </recommendedName>
</protein>